<dbReference type="Gene3D" id="1.25.40.450">
    <property type="entry name" value="Nucleoporin, helical domain, N-terminal subdomain"/>
    <property type="match status" value="1"/>
</dbReference>
<dbReference type="Gene3D" id="1.20.58.1780">
    <property type="match status" value="1"/>
</dbReference>
<evidence type="ECO:0000256" key="1">
    <source>
        <dbReference type="ARBA" id="ARBA00004123"/>
    </source>
</evidence>
<gene>
    <name evidence="8" type="ORF">EGYM00163_LOCUS45283</name>
</gene>
<dbReference type="InterPro" id="IPR042538">
    <property type="entry name" value="Nucleoporin_Nup155_C_3"/>
</dbReference>
<name>A0A7S4LJV6_9EUGL</name>
<proteinExistence type="inferred from homology"/>
<protein>
    <recommendedName>
        <fullName evidence="9">Nucleoporin Nup133/Nup155-like N-terminal domain-containing protein</fullName>
    </recommendedName>
</protein>
<reference evidence="8" key="1">
    <citation type="submission" date="2021-01" db="EMBL/GenBank/DDBJ databases">
        <authorList>
            <person name="Corre E."/>
            <person name="Pelletier E."/>
            <person name="Niang G."/>
            <person name="Scheremetjew M."/>
            <person name="Finn R."/>
            <person name="Kale V."/>
            <person name="Holt S."/>
            <person name="Cochrane G."/>
            <person name="Meng A."/>
            <person name="Brown T."/>
            <person name="Cohen L."/>
        </authorList>
    </citation>
    <scope>NUCLEOTIDE SEQUENCE</scope>
    <source>
        <strain evidence="8">CCMP1594</strain>
    </source>
</reference>
<dbReference type="GO" id="GO:0044611">
    <property type="term" value="C:nuclear pore inner ring"/>
    <property type="evidence" value="ECO:0007669"/>
    <property type="project" value="TreeGrafter"/>
</dbReference>
<dbReference type="Pfam" id="PF03177">
    <property type="entry name" value="Nucleoporin_C"/>
    <property type="match status" value="1"/>
</dbReference>
<evidence type="ECO:0008006" key="9">
    <source>
        <dbReference type="Google" id="ProtNLM"/>
    </source>
</evidence>
<dbReference type="EMBL" id="HBJA01131802">
    <property type="protein sequence ID" value="CAE0833987.1"/>
    <property type="molecule type" value="Transcribed_RNA"/>
</dbReference>
<evidence type="ECO:0000256" key="3">
    <source>
        <dbReference type="ARBA" id="ARBA00022448"/>
    </source>
</evidence>
<feature type="domain" description="Nucleoporin Nup133/Nup155-like C-terminal" evidence="6">
    <location>
        <begin position="701"/>
        <end position="1444"/>
    </location>
</feature>
<dbReference type="InterPro" id="IPR007187">
    <property type="entry name" value="Nucleoporin_Nup133/Nup155_C"/>
</dbReference>
<comment type="similarity">
    <text evidence="2">Belongs to the non-repetitive/WGA-negative nucleoporin family.</text>
</comment>
<evidence type="ECO:0000256" key="5">
    <source>
        <dbReference type="SAM" id="MobiDB-lite"/>
    </source>
</evidence>
<comment type="subcellular location">
    <subcellularLocation>
        <location evidence="1">Nucleus</location>
    </subcellularLocation>
</comment>
<dbReference type="GO" id="GO:0006606">
    <property type="term" value="P:protein import into nucleus"/>
    <property type="evidence" value="ECO:0007669"/>
    <property type="project" value="TreeGrafter"/>
</dbReference>
<feature type="domain" description="Nucleoporin Nup133/Nup155-like N-terminal" evidence="7">
    <location>
        <begin position="50"/>
        <end position="374"/>
    </location>
</feature>
<dbReference type="GO" id="GO:0036228">
    <property type="term" value="P:protein localization to nuclear inner membrane"/>
    <property type="evidence" value="ECO:0007669"/>
    <property type="project" value="TreeGrafter"/>
</dbReference>
<evidence type="ECO:0000259" key="6">
    <source>
        <dbReference type="Pfam" id="PF03177"/>
    </source>
</evidence>
<dbReference type="InterPro" id="IPR004870">
    <property type="entry name" value="Nucleoporin_Nup155"/>
</dbReference>
<feature type="region of interest" description="Disordered" evidence="5">
    <location>
        <begin position="658"/>
        <end position="692"/>
    </location>
</feature>
<evidence type="ECO:0000313" key="8">
    <source>
        <dbReference type="EMBL" id="CAE0833987.1"/>
    </source>
</evidence>
<keyword evidence="4" id="KW-0539">Nucleus</keyword>
<sequence length="1468" mass="166831">MEEVQKALFEKIAQCKSKAMEGTGPAKKVAQSNNTGRLAPNDPHRPHFLKTRSQCIPPPIMDVYRGLRYKCDMGLFPSIKRAWIVVDNKLLLWNYETGDDLYMYDQCPQVIMAVGLVTPPINMLHQNVANILVLSTPSQIIFIAVGFRENHPYINSSNPYMIVDERHNKCMGELKLAAVTLTVATYEVAMTKIISTSKGRVFMGSENGHLYEVQYSTTEDWEHTRLKLCNHSSGLPMIISSKLFSFSNPFAATKRVLDLCIDEKQGYLYTLLQATYYNHVDSYIQAWSIGRDLDAVPQQLVLIKDDAAGRASLQGQSYSSPIVSIHVYQDEATSLRAHNDLGRDLVRHGAGFVKQAPYDLVGVTAQGARIYYKCEEASFYAGERLEKKAQETLDVVLDDGRPQDQALRVGYSWYNDNACLLGIKVTTQGEPRHLMFGISSQKDRRPGQADALLTKEVYVPIEDIAGEVLSICEVPSDQLHPELLSMRIPRSEVARQHLLPYRQFLVLTNQGLYTLLKLRLVDHLHLILTTGDPDLLDEFEKVYGTQDTVSLLLTVLASDQARSGPSSTGSMLSPFAPSRGPLPTSSYSGYDSVERNLFGGPTPGAHFGGPSAPPSPHALMSRSAMDTAAMAKTIIAGPSKQVQQDAATALLNLRRKHRAKWEDPSAHRSQRPETSFRSSPHRPAAPTGASTRELRSEMLPAFTMHFANIVAPFWDHPVFAWDNRSNRVLGVSYSKSFLDRLYARLVTMCEFLNEQQFLILDQRGITLDYFLNNFKNFNVPNTDLASLQYPMPSSNRPFGEQEAEILEKLLITQLYYVVQATAQAISFLKIIMEYEIAPLLSLQMADNARKATLKTMVKEEGLKGRQVPVMGQDWGTSHVGIMHEFVKAILQAEHLGNADPEAVTRLATELKDRCFLFFRHFHIQQYQGLQFIRQAALTGDPDMRAHYLEKSLQLFKENSAELYKDLPQICEQYARCGYLPGIVQLATDVAAKRDPNGLALRWYQSRQGMMDDGAQQPGEQEFADVWKCYEVGIESVLKDDASTSPEQQQQQRLQNIQYMLQYNIELWHYAIFTTLCSSLRLKDLLPRFHSPYLERFLVWNLKFGTSLMPELCKYCMSTGKYQQATHYYTLLATCENALDFSSDHQLYNGEDFRAFDLDERKMYLSYALNAAEIGGLRESADELIDWMKIATVQQEIWKEFQDMMKYLRGSNAWSVQENQQFESFCRQVKNTLCRPELMYTECKRYGQSLSNLADRSAGRPEAAKLHKMAAQLFQCALQILQICHPNESMERITEIYLAILQNSAAGDTLPQRVEDLVRDFYTRAPSPFFPMTLLISCLEHFGTQHLDGKGVVQVLVQAGVHWEHVATGYYKIFCTAHSPMMGLCEPLHREFAMKFTVEDTLQRIIALLQNWVDVVRLQQNEMLQREFRLHRLSLDNHIDDYLLKCRELKQHDLTAKFVKVKEDIKNIG</sequence>
<dbReference type="InterPro" id="IPR042533">
    <property type="entry name" value="Nucleoporin_Nup155_C_1"/>
</dbReference>
<evidence type="ECO:0000259" key="7">
    <source>
        <dbReference type="Pfam" id="PF08801"/>
    </source>
</evidence>
<dbReference type="GO" id="GO:0006405">
    <property type="term" value="P:RNA export from nucleus"/>
    <property type="evidence" value="ECO:0007669"/>
    <property type="project" value="TreeGrafter"/>
</dbReference>
<evidence type="ECO:0000256" key="2">
    <source>
        <dbReference type="ARBA" id="ARBA00007373"/>
    </source>
</evidence>
<keyword evidence="3" id="KW-0813">Transport</keyword>
<dbReference type="GO" id="GO:0000972">
    <property type="term" value="P:transcription-dependent tethering of RNA polymerase II gene DNA at nuclear periphery"/>
    <property type="evidence" value="ECO:0007669"/>
    <property type="project" value="TreeGrafter"/>
</dbReference>
<dbReference type="PANTHER" id="PTHR10350:SF6">
    <property type="entry name" value="NUCLEAR PORE COMPLEX PROTEIN NUP155"/>
    <property type="match status" value="1"/>
</dbReference>
<dbReference type="Pfam" id="PF08801">
    <property type="entry name" value="Nucleoporin_N"/>
    <property type="match status" value="1"/>
</dbReference>
<dbReference type="GO" id="GO:0017056">
    <property type="term" value="F:structural constituent of nuclear pore"/>
    <property type="evidence" value="ECO:0007669"/>
    <property type="project" value="InterPro"/>
</dbReference>
<dbReference type="PANTHER" id="PTHR10350">
    <property type="entry name" value="NUCLEAR PORE COMPLEX PROTEIN NUP155"/>
    <property type="match status" value="1"/>
</dbReference>
<feature type="region of interest" description="Disordered" evidence="5">
    <location>
        <begin position="20"/>
        <end position="44"/>
    </location>
</feature>
<organism evidence="8">
    <name type="scientific">Eutreptiella gymnastica</name>
    <dbReference type="NCBI Taxonomy" id="73025"/>
    <lineage>
        <taxon>Eukaryota</taxon>
        <taxon>Discoba</taxon>
        <taxon>Euglenozoa</taxon>
        <taxon>Euglenida</taxon>
        <taxon>Spirocuta</taxon>
        <taxon>Euglenophyceae</taxon>
        <taxon>Eutreptiales</taxon>
        <taxon>Eutreptiaceae</taxon>
        <taxon>Eutreptiella</taxon>
    </lineage>
</organism>
<evidence type="ECO:0000256" key="4">
    <source>
        <dbReference type="ARBA" id="ARBA00023242"/>
    </source>
</evidence>
<dbReference type="Gene3D" id="1.20.120.1880">
    <property type="entry name" value="Nucleoporin, helical C-terminal domain"/>
    <property type="match status" value="1"/>
</dbReference>
<accession>A0A7S4LJV6</accession>
<dbReference type="InterPro" id="IPR014908">
    <property type="entry name" value="Nucleoporin_Nup133/Nup155_N"/>
</dbReference>